<dbReference type="KEGG" id="slo:Shew_1082"/>
<dbReference type="AlphaFoldDB" id="A3QBV5"/>
<dbReference type="eggNOG" id="ENOG5031GBA">
    <property type="taxonomic scope" value="Bacteria"/>
</dbReference>
<sequence precursor="true">MHLRVILPGLCLLTACASNEPQLYSRINEAYDFEVTHCDSFAMVTGIGRGEAPLRAAQDNAKQQGEALQGTHIVWLQEDHFDRDNQVRVIAVVYKCLL</sequence>
<dbReference type="EMBL" id="CP000606">
    <property type="protein sequence ID" value="ABO22953.1"/>
    <property type="molecule type" value="Genomic_DNA"/>
</dbReference>
<dbReference type="Proteomes" id="UP000001558">
    <property type="component" value="Chromosome"/>
</dbReference>
<accession>A3QBV5</accession>
<evidence type="ECO:0000313" key="1">
    <source>
        <dbReference type="EMBL" id="ABO22953.1"/>
    </source>
</evidence>
<proteinExistence type="predicted"/>
<dbReference type="RefSeq" id="WP_011864886.1">
    <property type="nucleotide sequence ID" value="NC_009092.1"/>
</dbReference>
<dbReference type="PROSITE" id="PS51257">
    <property type="entry name" value="PROKAR_LIPOPROTEIN"/>
    <property type="match status" value="1"/>
</dbReference>
<reference evidence="1 2" key="1">
    <citation type="submission" date="2007-03" db="EMBL/GenBank/DDBJ databases">
        <title>Complete sequence of Shewanella loihica PV-4.</title>
        <authorList>
            <consortium name="US DOE Joint Genome Institute"/>
            <person name="Copeland A."/>
            <person name="Lucas S."/>
            <person name="Lapidus A."/>
            <person name="Barry K."/>
            <person name="Detter J.C."/>
            <person name="Glavina del Rio T."/>
            <person name="Hammon N."/>
            <person name="Israni S."/>
            <person name="Dalin E."/>
            <person name="Tice H."/>
            <person name="Pitluck S."/>
            <person name="Chain P."/>
            <person name="Malfatti S."/>
            <person name="Shin M."/>
            <person name="Vergez L."/>
            <person name="Schmutz J."/>
            <person name="Larimer F."/>
            <person name="Land M."/>
            <person name="Hauser L."/>
            <person name="Kyrpides N."/>
            <person name="Mikhailova N."/>
            <person name="Romine M.F."/>
            <person name="Serres G."/>
            <person name="Fredrickson J."/>
            <person name="Tiedje J."/>
            <person name="Richardson P."/>
        </authorList>
    </citation>
    <scope>NUCLEOTIDE SEQUENCE [LARGE SCALE GENOMIC DNA]</scope>
    <source>
        <strain evidence="2">ATCC BAA-1088 / PV-4</strain>
    </source>
</reference>
<keyword evidence="2" id="KW-1185">Reference proteome</keyword>
<name>A3QBV5_SHELP</name>
<protein>
    <recommendedName>
        <fullName evidence="3">Lipoprotein</fullName>
    </recommendedName>
</protein>
<dbReference type="HOGENOM" id="CLU_157989_0_0_6"/>
<evidence type="ECO:0008006" key="3">
    <source>
        <dbReference type="Google" id="ProtNLM"/>
    </source>
</evidence>
<organism evidence="1 2">
    <name type="scientific">Shewanella loihica (strain ATCC BAA-1088 / PV-4)</name>
    <dbReference type="NCBI Taxonomy" id="323850"/>
    <lineage>
        <taxon>Bacteria</taxon>
        <taxon>Pseudomonadati</taxon>
        <taxon>Pseudomonadota</taxon>
        <taxon>Gammaproteobacteria</taxon>
        <taxon>Alteromonadales</taxon>
        <taxon>Shewanellaceae</taxon>
        <taxon>Shewanella</taxon>
    </lineage>
</organism>
<gene>
    <name evidence="1" type="ordered locus">Shew_1082</name>
</gene>
<evidence type="ECO:0000313" key="2">
    <source>
        <dbReference type="Proteomes" id="UP000001558"/>
    </source>
</evidence>